<protein>
    <submittedName>
        <fullName evidence="1">Uncharacterized protein</fullName>
    </submittedName>
</protein>
<sequence>MYWQVPSLFPHSVRPCNELPNPTRRSGIPRELRLLQTEDECHGMLYCAASSVCMKKRGVFFSDVPLSPLNSLRFLVSGERIARHLAKYALLCPGAPYVLCCNQRGRGRGRYIPEWSQQEDSSQGHDSWLLIASGPSRKVSVVRSVTTTGGAGCGFSGSVG</sequence>
<evidence type="ECO:0000313" key="1">
    <source>
        <dbReference type="EMBL" id="KIK04012.1"/>
    </source>
</evidence>
<dbReference type="HOGENOM" id="CLU_1652430_0_0_1"/>
<keyword evidence="2" id="KW-1185">Reference proteome</keyword>
<reference evidence="2" key="2">
    <citation type="submission" date="2015-01" db="EMBL/GenBank/DDBJ databases">
        <title>Evolutionary Origins and Diversification of the Mycorrhizal Mutualists.</title>
        <authorList>
            <consortium name="DOE Joint Genome Institute"/>
            <consortium name="Mycorrhizal Genomics Consortium"/>
            <person name="Kohler A."/>
            <person name="Kuo A."/>
            <person name="Nagy L.G."/>
            <person name="Floudas D."/>
            <person name="Copeland A."/>
            <person name="Barry K.W."/>
            <person name="Cichocki N."/>
            <person name="Veneault-Fourrey C."/>
            <person name="LaButti K."/>
            <person name="Lindquist E.A."/>
            <person name="Lipzen A."/>
            <person name="Lundell T."/>
            <person name="Morin E."/>
            <person name="Murat C."/>
            <person name="Riley R."/>
            <person name="Ohm R."/>
            <person name="Sun H."/>
            <person name="Tunlid A."/>
            <person name="Henrissat B."/>
            <person name="Grigoriev I.V."/>
            <person name="Hibbett D.S."/>
            <person name="Martin F."/>
        </authorList>
    </citation>
    <scope>NUCLEOTIDE SEQUENCE [LARGE SCALE GENOMIC DNA]</scope>
    <source>
        <strain evidence="2">LaAM-08-1</strain>
    </source>
</reference>
<organism evidence="1 2">
    <name type="scientific">Laccaria amethystina LaAM-08-1</name>
    <dbReference type="NCBI Taxonomy" id="1095629"/>
    <lineage>
        <taxon>Eukaryota</taxon>
        <taxon>Fungi</taxon>
        <taxon>Dikarya</taxon>
        <taxon>Basidiomycota</taxon>
        <taxon>Agaricomycotina</taxon>
        <taxon>Agaricomycetes</taxon>
        <taxon>Agaricomycetidae</taxon>
        <taxon>Agaricales</taxon>
        <taxon>Agaricineae</taxon>
        <taxon>Hydnangiaceae</taxon>
        <taxon>Laccaria</taxon>
    </lineage>
</organism>
<gene>
    <name evidence="1" type="ORF">K443DRAFT_443028</name>
</gene>
<reference evidence="1 2" key="1">
    <citation type="submission" date="2014-04" db="EMBL/GenBank/DDBJ databases">
        <authorList>
            <consortium name="DOE Joint Genome Institute"/>
            <person name="Kuo A."/>
            <person name="Kohler A."/>
            <person name="Nagy L.G."/>
            <person name="Floudas D."/>
            <person name="Copeland A."/>
            <person name="Barry K.W."/>
            <person name="Cichocki N."/>
            <person name="Veneault-Fourrey C."/>
            <person name="LaButti K."/>
            <person name="Lindquist E.A."/>
            <person name="Lipzen A."/>
            <person name="Lundell T."/>
            <person name="Morin E."/>
            <person name="Murat C."/>
            <person name="Sun H."/>
            <person name="Tunlid A."/>
            <person name="Henrissat B."/>
            <person name="Grigoriev I.V."/>
            <person name="Hibbett D.S."/>
            <person name="Martin F."/>
            <person name="Nordberg H.P."/>
            <person name="Cantor M.N."/>
            <person name="Hua S.X."/>
        </authorList>
    </citation>
    <scope>NUCLEOTIDE SEQUENCE [LARGE SCALE GENOMIC DNA]</scope>
    <source>
        <strain evidence="1 2">LaAM-08-1</strain>
    </source>
</reference>
<proteinExistence type="predicted"/>
<dbReference type="EMBL" id="KN838574">
    <property type="protein sequence ID" value="KIK04012.1"/>
    <property type="molecule type" value="Genomic_DNA"/>
</dbReference>
<evidence type="ECO:0000313" key="2">
    <source>
        <dbReference type="Proteomes" id="UP000054477"/>
    </source>
</evidence>
<accession>A0A0C9Y1X7</accession>
<dbReference type="AlphaFoldDB" id="A0A0C9Y1X7"/>
<name>A0A0C9Y1X7_9AGAR</name>
<dbReference type="Proteomes" id="UP000054477">
    <property type="component" value="Unassembled WGS sequence"/>
</dbReference>